<evidence type="ECO:0000313" key="2">
    <source>
        <dbReference type="Proteomes" id="UP000231259"/>
    </source>
</evidence>
<protein>
    <submittedName>
        <fullName evidence="1">Uncharacterized protein</fullName>
    </submittedName>
</protein>
<evidence type="ECO:0000313" key="1">
    <source>
        <dbReference type="EMBL" id="PIL19298.1"/>
    </source>
</evidence>
<reference evidence="1 2" key="1">
    <citation type="submission" date="2013-09" db="EMBL/GenBank/DDBJ databases">
        <title>Genome sequencing of Phaeobacter antarcticus sp. nov. SM1211.</title>
        <authorList>
            <person name="Zhang X.-Y."/>
            <person name="Liu C."/>
            <person name="Chen X.-L."/>
            <person name="Xie B.-B."/>
            <person name="Qin Q.-L."/>
            <person name="Rong J.-C."/>
            <person name="Zhang Y.-Z."/>
        </authorList>
    </citation>
    <scope>NUCLEOTIDE SEQUENCE [LARGE SCALE GENOMIC DNA]</scope>
    <source>
        <strain evidence="1 2">SM1211</strain>
    </source>
</reference>
<proteinExistence type="predicted"/>
<organism evidence="1 2">
    <name type="scientific">Puniceibacterium antarcticum</name>
    <dbReference type="NCBI Taxonomy" id="1206336"/>
    <lineage>
        <taxon>Bacteria</taxon>
        <taxon>Pseudomonadati</taxon>
        <taxon>Pseudomonadota</taxon>
        <taxon>Alphaproteobacteria</taxon>
        <taxon>Rhodobacterales</taxon>
        <taxon>Paracoccaceae</taxon>
        <taxon>Puniceibacterium</taxon>
    </lineage>
</organism>
<gene>
    <name evidence="1" type="ORF">P775_15340</name>
</gene>
<dbReference type="AlphaFoldDB" id="A0A2G8RDW7"/>
<dbReference type="RefSeq" id="WP_143520916.1">
    <property type="nucleotide sequence ID" value="NZ_AWWI01000101.1"/>
</dbReference>
<keyword evidence="2" id="KW-1185">Reference proteome</keyword>
<accession>A0A2G8RDW7</accession>
<comment type="caution">
    <text evidence="1">The sequence shown here is derived from an EMBL/GenBank/DDBJ whole genome shotgun (WGS) entry which is preliminary data.</text>
</comment>
<dbReference type="Proteomes" id="UP000231259">
    <property type="component" value="Unassembled WGS sequence"/>
</dbReference>
<name>A0A2G8RDW7_9RHOB</name>
<dbReference type="EMBL" id="AWWI01000101">
    <property type="protein sequence ID" value="PIL19298.1"/>
    <property type="molecule type" value="Genomic_DNA"/>
</dbReference>
<sequence>MMRNNAPFQNKAITELAVFGGLIHSDELDIDYRAKTIQVGSRSANTVADMLETVSDGDQVTVQDGAIVVTAADGLRRERYEVLSN</sequence>